<feature type="domain" description="Formyl transferase N-terminal" evidence="7">
    <location>
        <begin position="2"/>
        <end position="183"/>
    </location>
</feature>
<comment type="pathway">
    <text evidence="1 6">Purine metabolism; IMP biosynthesis via de novo pathway; N(2)-formyl-N(1)-(5-phospho-D-ribosyl)glycinamide from N(1)-(5-phospho-D-ribosyl)glycinamide (10-formyl THF route): step 1/1.</text>
</comment>
<feature type="site" description="Raises pKa of active site His" evidence="6">
    <location>
        <position position="145"/>
    </location>
</feature>
<dbReference type="NCBIfam" id="TIGR00639">
    <property type="entry name" value="PurN"/>
    <property type="match status" value="1"/>
</dbReference>
<dbReference type="GO" id="GO:0005829">
    <property type="term" value="C:cytosol"/>
    <property type="evidence" value="ECO:0007669"/>
    <property type="project" value="TreeGrafter"/>
</dbReference>
<evidence type="ECO:0000256" key="5">
    <source>
        <dbReference type="ARBA" id="ARBA00047664"/>
    </source>
</evidence>
<comment type="similarity">
    <text evidence="4 6">Belongs to the GART family.</text>
</comment>
<dbReference type="CDD" id="cd08645">
    <property type="entry name" value="FMT_core_GART"/>
    <property type="match status" value="1"/>
</dbReference>
<proteinExistence type="inferred from homology"/>
<dbReference type="PANTHER" id="PTHR43369:SF2">
    <property type="entry name" value="PHOSPHORIBOSYLGLYCINAMIDE FORMYLTRANSFERASE"/>
    <property type="match status" value="1"/>
</dbReference>
<keyword evidence="3 6" id="KW-0658">Purine biosynthesis</keyword>
<evidence type="ECO:0000313" key="8">
    <source>
        <dbReference type="EMBL" id="PTU32878.1"/>
    </source>
</evidence>
<feature type="active site" description="Proton donor" evidence="6">
    <location>
        <position position="109"/>
    </location>
</feature>
<keyword evidence="9" id="KW-1185">Reference proteome</keyword>
<sequence>MKNIVVLISGQGRNLQALIEAQEAGRLHGRIAAVASNKADAGGLARAREAGILTEVVPHIDYAERSVFDAALAATIERHHPDIVVMAGFMRVVGDEFTRQFRGRMLNIHPSLLPKYPGLKTHQRALEAGDAEHGATVHFVTEELDGGAPVIQGRLSVEAQDTAQTLGERVMRDIELKIYPQAVAWMARGELKLENEQVWFRGQRRTTPLNLNDLDVEFANA</sequence>
<comment type="caution">
    <text evidence="6">Lacks conserved residue(s) required for the propagation of feature annotation.</text>
</comment>
<comment type="caution">
    <text evidence="8">The sequence shown here is derived from an EMBL/GenBank/DDBJ whole genome shotgun (WGS) entry which is preliminary data.</text>
</comment>
<dbReference type="EMBL" id="QANS01000001">
    <property type="protein sequence ID" value="PTU32878.1"/>
    <property type="molecule type" value="Genomic_DNA"/>
</dbReference>
<evidence type="ECO:0000256" key="1">
    <source>
        <dbReference type="ARBA" id="ARBA00005054"/>
    </source>
</evidence>
<comment type="catalytic activity">
    <reaction evidence="5 6">
        <text>N(1)-(5-phospho-beta-D-ribosyl)glycinamide + (6R)-10-formyltetrahydrofolate = N(2)-formyl-N(1)-(5-phospho-beta-D-ribosyl)glycinamide + (6S)-5,6,7,8-tetrahydrofolate + H(+)</text>
        <dbReference type="Rhea" id="RHEA:15053"/>
        <dbReference type="ChEBI" id="CHEBI:15378"/>
        <dbReference type="ChEBI" id="CHEBI:57453"/>
        <dbReference type="ChEBI" id="CHEBI:143788"/>
        <dbReference type="ChEBI" id="CHEBI:147286"/>
        <dbReference type="ChEBI" id="CHEBI:195366"/>
        <dbReference type="EC" id="2.1.2.2"/>
    </reaction>
</comment>
<evidence type="ECO:0000256" key="4">
    <source>
        <dbReference type="ARBA" id="ARBA00038440"/>
    </source>
</evidence>
<dbReference type="UniPathway" id="UPA00074">
    <property type="reaction ID" value="UER00126"/>
</dbReference>
<evidence type="ECO:0000256" key="3">
    <source>
        <dbReference type="ARBA" id="ARBA00022755"/>
    </source>
</evidence>
<feature type="binding site" evidence="6">
    <location>
        <position position="65"/>
    </location>
    <ligand>
        <name>(6R)-10-formyltetrahydrofolate</name>
        <dbReference type="ChEBI" id="CHEBI:195366"/>
    </ligand>
</feature>
<dbReference type="HAMAP" id="MF_01930">
    <property type="entry name" value="PurN"/>
    <property type="match status" value="1"/>
</dbReference>
<comment type="function">
    <text evidence="6">Catalyzes the transfer of a formyl group from 10-formyltetrahydrofolate to 5-phospho-ribosyl-glycinamide (GAR), producing 5-phospho-ribosyl-N-formylglycinamide (FGAR) and tetrahydrofolate.</text>
</comment>
<keyword evidence="2 6" id="KW-0808">Transferase</keyword>
<dbReference type="GO" id="GO:0004644">
    <property type="term" value="F:phosphoribosylglycinamide formyltransferase activity"/>
    <property type="evidence" value="ECO:0007669"/>
    <property type="project" value="UniProtKB-UniRule"/>
</dbReference>
<accession>A0A2T5MJY6</accession>
<dbReference type="PANTHER" id="PTHR43369">
    <property type="entry name" value="PHOSPHORIBOSYLGLYCINAMIDE FORMYLTRANSFERASE"/>
    <property type="match status" value="1"/>
</dbReference>
<dbReference type="AlphaFoldDB" id="A0A2T5MJY6"/>
<evidence type="ECO:0000256" key="6">
    <source>
        <dbReference type="HAMAP-Rule" id="MF_01930"/>
    </source>
</evidence>
<dbReference type="Gene3D" id="3.40.50.170">
    <property type="entry name" value="Formyl transferase, N-terminal domain"/>
    <property type="match status" value="1"/>
</dbReference>
<dbReference type="SUPFAM" id="SSF53328">
    <property type="entry name" value="Formyltransferase"/>
    <property type="match status" value="1"/>
</dbReference>
<dbReference type="Pfam" id="PF00551">
    <property type="entry name" value="Formyl_trans_N"/>
    <property type="match status" value="1"/>
</dbReference>
<name>A0A2T5MJY6_9GAMM</name>
<dbReference type="InterPro" id="IPR004607">
    <property type="entry name" value="GART"/>
</dbReference>
<dbReference type="InterPro" id="IPR036477">
    <property type="entry name" value="Formyl_transf_N_sf"/>
</dbReference>
<evidence type="ECO:0000256" key="2">
    <source>
        <dbReference type="ARBA" id="ARBA00022679"/>
    </source>
</evidence>
<gene>
    <name evidence="6" type="primary">purN</name>
    <name evidence="8" type="ORF">CJD38_01830</name>
</gene>
<dbReference type="EC" id="2.1.2.2" evidence="6"/>
<feature type="binding site" evidence="6">
    <location>
        <position position="107"/>
    </location>
    <ligand>
        <name>(6R)-10-formyltetrahydrofolate</name>
        <dbReference type="ChEBI" id="CHEBI:195366"/>
    </ligand>
</feature>
<reference evidence="8 9" key="1">
    <citation type="submission" date="2018-04" db="EMBL/GenBank/DDBJ databases">
        <title>Novel species isolated from glacier.</title>
        <authorList>
            <person name="Liu Q."/>
            <person name="Xin Y.-H."/>
        </authorList>
    </citation>
    <scope>NUCLEOTIDE SEQUENCE [LARGE SCALE GENOMIC DNA]</scope>
    <source>
        <strain evidence="8 9">GT1R17</strain>
    </source>
</reference>
<organism evidence="8 9">
    <name type="scientific">Stenotrophobium rhamnosiphilum</name>
    <dbReference type="NCBI Taxonomy" id="2029166"/>
    <lineage>
        <taxon>Bacteria</taxon>
        <taxon>Pseudomonadati</taxon>
        <taxon>Pseudomonadota</taxon>
        <taxon>Gammaproteobacteria</taxon>
        <taxon>Nevskiales</taxon>
        <taxon>Nevskiaceae</taxon>
        <taxon>Stenotrophobium</taxon>
    </lineage>
</organism>
<dbReference type="RefSeq" id="WP_107938587.1">
    <property type="nucleotide sequence ID" value="NZ_QANS01000001.1"/>
</dbReference>
<protein>
    <recommendedName>
        <fullName evidence="6">Phosphoribosylglycinamide formyltransferase</fullName>
        <ecNumber evidence="6">2.1.2.2</ecNumber>
    </recommendedName>
    <alternativeName>
        <fullName evidence="6">5'-phosphoribosylglycinamide transformylase</fullName>
    </alternativeName>
    <alternativeName>
        <fullName evidence="6">GAR transformylase</fullName>
        <shortName evidence="6">GART</shortName>
    </alternativeName>
</protein>
<dbReference type="InterPro" id="IPR001555">
    <property type="entry name" value="GART_AS"/>
</dbReference>
<dbReference type="PROSITE" id="PS00373">
    <property type="entry name" value="GART"/>
    <property type="match status" value="1"/>
</dbReference>
<dbReference type="GO" id="GO:0006189">
    <property type="term" value="P:'de novo' IMP biosynthetic process"/>
    <property type="evidence" value="ECO:0007669"/>
    <property type="project" value="UniProtKB-UniRule"/>
</dbReference>
<dbReference type="OrthoDB" id="9806170at2"/>
<dbReference type="InterPro" id="IPR002376">
    <property type="entry name" value="Formyl_transf_N"/>
</dbReference>
<evidence type="ECO:0000313" key="9">
    <source>
        <dbReference type="Proteomes" id="UP000244248"/>
    </source>
</evidence>
<evidence type="ECO:0000259" key="7">
    <source>
        <dbReference type="Pfam" id="PF00551"/>
    </source>
</evidence>
<dbReference type="Proteomes" id="UP000244248">
    <property type="component" value="Unassembled WGS sequence"/>
</dbReference>